<comment type="caution">
    <text evidence="3">The sequence shown here is derived from an EMBL/GenBank/DDBJ whole genome shotgun (WGS) entry which is preliminary data.</text>
</comment>
<evidence type="ECO:0000256" key="1">
    <source>
        <dbReference type="SAM" id="MobiDB-lite"/>
    </source>
</evidence>
<evidence type="ECO:0000313" key="4">
    <source>
        <dbReference type="Proteomes" id="UP000660611"/>
    </source>
</evidence>
<evidence type="ECO:0000313" key="3">
    <source>
        <dbReference type="EMBL" id="GIG51734.1"/>
    </source>
</evidence>
<dbReference type="PROSITE" id="PS51257">
    <property type="entry name" value="PROKAR_LIPOPROTEIN"/>
    <property type="match status" value="1"/>
</dbReference>
<proteinExistence type="predicted"/>
<feature type="signal peptide" evidence="2">
    <location>
        <begin position="1"/>
        <end position="20"/>
    </location>
</feature>
<feature type="compositionally biased region" description="Low complexity" evidence="1">
    <location>
        <begin position="26"/>
        <end position="53"/>
    </location>
</feature>
<protein>
    <recommendedName>
        <fullName evidence="5">Lipoprotein</fullName>
    </recommendedName>
</protein>
<accession>A0A919PX39</accession>
<reference evidence="3" key="1">
    <citation type="submission" date="2021-01" db="EMBL/GenBank/DDBJ databases">
        <title>Whole genome shotgun sequence of Dactylosporangium siamense NBRC 106093.</title>
        <authorList>
            <person name="Komaki H."/>
            <person name="Tamura T."/>
        </authorList>
    </citation>
    <scope>NUCLEOTIDE SEQUENCE</scope>
    <source>
        <strain evidence="3">NBRC 106093</strain>
    </source>
</reference>
<organism evidence="3 4">
    <name type="scientific">Dactylosporangium siamense</name>
    <dbReference type="NCBI Taxonomy" id="685454"/>
    <lineage>
        <taxon>Bacteria</taxon>
        <taxon>Bacillati</taxon>
        <taxon>Actinomycetota</taxon>
        <taxon>Actinomycetes</taxon>
        <taxon>Micromonosporales</taxon>
        <taxon>Micromonosporaceae</taxon>
        <taxon>Dactylosporangium</taxon>
    </lineage>
</organism>
<evidence type="ECO:0000256" key="2">
    <source>
        <dbReference type="SAM" id="SignalP"/>
    </source>
</evidence>
<keyword evidence="2" id="KW-0732">Signal</keyword>
<dbReference type="EMBL" id="BONQ01000161">
    <property type="protein sequence ID" value="GIG51734.1"/>
    <property type="molecule type" value="Genomic_DNA"/>
</dbReference>
<dbReference type="AlphaFoldDB" id="A0A919PX39"/>
<feature type="chain" id="PRO_5037815789" description="Lipoprotein" evidence="2">
    <location>
        <begin position="21"/>
        <end position="123"/>
    </location>
</feature>
<keyword evidence="4" id="KW-1185">Reference proteome</keyword>
<evidence type="ECO:0008006" key="5">
    <source>
        <dbReference type="Google" id="ProtNLM"/>
    </source>
</evidence>
<dbReference type="Proteomes" id="UP000660611">
    <property type="component" value="Unassembled WGS sequence"/>
</dbReference>
<gene>
    <name evidence="3" type="ORF">Dsi01nite_097750</name>
</gene>
<sequence>MALRSFLVLAVVATALGGCAASSDESAGAPSVAPASPSLQATPAPSRPAAAPSGTSISGEVVEGVEAGCLLLQTPGTLYLLIGGDRAALQVGKRITVVGTPQPGLMSTCQQGTPFQVVSVRSG</sequence>
<name>A0A919PX39_9ACTN</name>
<dbReference type="RefSeq" id="WP_203853342.1">
    <property type="nucleotide sequence ID" value="NZ_BAAAVW010000036.1"/>
</dbReference>
<feature type="region of interest" description="Disordered" evidence="1">
    <location>
        <begin position="21"/>
        <end position="56"/>
    </location>
</feature>